<dbReference type="InterPro" id="IPR017853">
    <property type="entry name" value="GH"/>
</dbReference>
<comment type="caution">
    <text evidence="1">The sequence shown here is derived from an EMBL/GenBank/DDBJ whole genome shotgun (WGS) entry which is preliminary data.</text>
</comment>
<protein>
    <submittedName>
        <fullName evidence="1">Cellulase family glycosylhydrolase</fullName>
    </submittedName>
</protein>
<gene>
    <name evidence="1" type="ORF">H7U12_09855</name>
</gene>
<keyword evidence="2" id="KW-1185">Reference proteome</keyword>
<dbReference type="Proteomes" id="UP000659698">
    <property type="component" value="Unassembled WGS sequence"/>
</dbReference>
<proteinExistence type="predicted"/>
<evidence type="ECO:0000313" key="2">
    <source>
        <dbReference type="Proteomes" id="UP000659698"/>
    </source>
</evidence>
<organism evidence="1 2">
    <name type="scientific">Rufibacter sediminis</name>
    <dbReference type="NCBI Taxonomy" id="2762756"/>
    <lineage>
        <taxon>Bacteria</taxon>
        <taxon>Pseudomonadati</taxon>
        <taxon>Bacteroidota</taxon>
        <taxon>Cytophagia</taxon>
        <taxon>Cytophagales</taxon>
        <taxon>Hymenobacteraceae</taxon>
        <taxon>Rufibacter</taxon>
    </lineage>
</organism>
<dbReference type="RefSeq" id="WP_186636766.1">
    <property type="nucleotide sequence ID" value="NZ_JACOAF010000022.1"/>
</dbReference>
<dbReference type="SUPFAM" id="SSF51445">
    <property type="entry name" value="(Trans)glycosidases"/>
    <property type="match status" value="1"/>
</dbReference>
<accession>A0ABR6VS15</accession>
<name>A0ABR6VS15_9BACT</name>
<reference evidence="1 2" key="1">
    <citation type="journal article" date="2019" name="Int. J. Syst. Evol. Microbiol.">
        <title>Rufibacter sediminis sp. nov., isolated from freshwater lake sediment.</title>
        <authorList>
            <person name="Qu J.H."/>
            <person name="Zhang L.J."/>
            <person name="Fu Y.H."/>
            <person name="Li H.F."/>
        </authorList>
    </citation>
    <scope>NUCLEOTIDE SEQUENCE [LARGE SCALE GENOMIC DNA]</scope>
    <source>
        <strain evidence="1 2">H-1</strain>
    </source>
</reference>
<sequence length="488" mass="55725">MRQASLLPPAPASKTSPLPVTASLPWIQVAPDAPYFITEDGQPWTPVGQNDAITWPELEGLFRRKNLAAVEEYLAYLQQHGVTCLRLMLEYAQVKHRYFEKPAGTFNPSMIKLWDDLFALCAKYGLRILLTPYDTFWMWLKWKYHPYNKQLGGPCANRGQWLLCPDTLQAIKARLTFVVERWGGSGVLFAWDLWNEMHPAHMGNSSANFSAVATELSTHVRDLEMRLYGRSHPQTISIFGPILYTNPDTADTIFRHPLLDFASTHFYDAKTIDYPKNTVDSAIKVGELVREALEHAPANRPFFDSEHGPIHLFKDKKHTLAPEFDDEYFRHIQWAHLASGAAGGGMRWPNRHPHTLTPGMRVAQKNMIGFLDLIHWATFRRRNLNQEIKCSAPSFAVMGCGDTQQAVVWLLRTDALYQRKRLMNPEATPLNVELHIPYLEDGKYQITTWNTQEGKIREQFQTDAWEGFCCFTVPSVRTDVAIAVVKIG</sequence>
<dbReference type="EMBL" id="JACOAF010000022">
    <property type="protein sequence ID" value="MBC3539988.1"/>
    <property type="molecule type" value="Genomic_DNA"/>
</dbReference>
<dbReference type="Gene3D" id="3.20.20.80">
    <property type="entry name" value="Glycosidases"/>
    <property type="match status" value="1"/>
</dbReference>
<evidence type="ECO:0000313" key="1">
    <source>
        <dbReference type="EMBL" id="MBC3539988.1"/>
    </source>
</evidence>